<dbReference type="GO" id="GO:0016301">
    <property type="term" value="F:kinase activity"/>
    <property type="evidence" value="ECO:0007669"/>
    <property type="project" value="UniProtKB-KW"/>
</dbReference>
<dbReference type="Gene3D" id="3.30.70.560">
    <property type="entry name" value="7,8-Dihydro-6-hydroxymethylpterin-pyrophosphokinase HPPK"/>
    <property type="match status" value="1"/>
</dbReference>
<keyword evidence="11" id="KW-1185">Reference proteome</keyword>
<dbReference type="PANTHER" id="PTHR43071:SF1">
    <property type="entry name" value="2-AMINO-4-HYDROXY-6-HYDROXYMETHYLDIHYDROPTERIDINE PYROPHOSPHOKINASE"/>
    <property type="match status" value="1"/>
</dbReference>
<dbReference type="GO" id="GO:0003848">
    <property type="term" value="F:2-amino-4-hydroxy-6-hydroxymethyldihydropteridine diphosphokinase activity"/>
    <property type="evidence" value="ECO:0007669"/>
    <property type="project" value="UniProtKB-EC"/>
</dbReference>
<evidence type="ECO:0000256" key="6">
    <source>
        <dbReference type="ARBA" id="ARBA00022777"/>
    </source>
</evidence>
<evidence type="ECO:0000256" key="2">
    <source>
        <dbReference type="ARBA" id="ARBA00005051"/>
    </source>
</evidence>
<keyword evidence="5" id="KW-0547">Nucleotide-binding</keyword>
<evidence type="ECO:0000256" key="3">
    <source>
        <dbReference type="ARBA" id="ARBA00013253"/>
    </source>
</evidence>
<keyword evidence="7" id="KW-0067">ATP-binding</keyword>
<evidence type="ECO:0000313" key="10">
    <source>
        <dbReference type="EMBL" id="MBH0781291.1"/>
    </source>
</evidence>
<evidence type="ECO:0000256" key="1">
    <source>
        <dbReference type="ARBA" id="ARBA00000198"/>
    </source>
</evidence>
<comment type="catalytic activity">
    <reaction evidence="1">
        <text>6-hydroxymethyl-7,8-dihydropterin + ATP = (7,8-dihydropterin-6-yl)methyl diphosphate + AMP + H(+)</text>
        <dbReference type="Rhea" id="RHEA:11412"/>
        <dbReference type="ChEBI" id="CHEBI:15378"/>
        <dbReference type="ChEBI" id="CHEBI:30616"/>
        <dbReference type="ChEBI" id="CHEBI:44841"/>
        <dbReference type="ChEBI" id="CHEBI:72950"/>
        <dbReference type="ChEBI" id="CHEBI:456215"/>
        <dbReference type="EC" id="2.7.6.3"/>
    </reaction>
</comment>
<keyword evidence="4 10" id="KW-0808">Transferase</keyword>
<dbReference type="Proteomes" id="UP000655751">
    <property type="component" value="Unassembled WGS sequence"/>
</dbReference>
<name>A0A931IJ58_9NOCA</name>
<dbReference type="RefSeq" id="WP_196153580.1">
    <property type="nucleotide sequence ID" value="NZ_JADMLG010000023.1"/>
</dbReference>
<dbReference type="PROSITE" id="PS00794">
    <property type="entry name" value="HPPK"/>
    <property type="match status" value="1"/>
</dbReference>
<dbReference type="Pfam" id="PF01288">
    <property type="entry name" value="HPPK"/>
    <property type="match status" value="1"/>
</dbReference>
<evidence type="ECO:0000256" key="8">
    <source>
        <dbReference type="ARBA" id="ARBA00022909"/>
    </source>
</evidence>
<evidence type="ECO:0000259" key="9">
    <source>
        <dbReference type="PROSITE" id="PS00794"/>
    </source>
</evidence>
<comment type="pathway">
    <text evidence="2">Cofactor biosynthesis; tetrahydrofolate biosynthesis; 2-amino-4-hydroxy-6-hydroxymethyl-7,8-dihydropteridine diphosphate from 7,8-dihydroneopterin triphosphate: step 4/4.</text>
</comment>
<dbReference type="NCBIfam" id="TIGR01498">
    <property type="entry name" value="folK"/>
    <property type="match status" value="1"/>
</dbReference>
<dbReference type="GO" id="GO:0005524">
    <property type="term" value="F:ATP binding"/>
    <property type="evidence" value="ECO:0007669"/>
    <property type="project" value="UniProtKB-KW"/>
</dbReference>
<gene>
    <name evidence="10" type="primary">folK</name>
    <name evidence="10" type="ORF">IT779_33970</name>
</gene>
<dbReference type="EMBL" id="JADMLG010000023">
    <property type="protein sequence ID" value="MBH0781291.1"/>
    <property type="molecule type" value="Genomic_DNA"/>
</dbReference>
<evidence type="ECO:0000313" key="11">
    <source>
        <dbReference type="Proteomes" id="UP000655751"/>
    </source>
</evidence>
<dbReference type="InterPro" id="IPR000550">
    <property type="entry name" value="Hppk"/>
</dbReference>
<accession>A0A931IJ58</accession>
<sequence length="174" mass="18963">MSRAVLSIGSNLGDRLGYLRGVVDGFGDRVLAVSSVYTTAPWGGVDQDDYLNAVLLVEDPAFGCRDWLAAGQDLERAADRVRTVRWGARTLDVDVIACADERGEVRSDDPELTVPHPRAHERAFVLVPWLEVEPAAVLEADGVTRALADWIAALPADERAEVRRTELALVGERS</sequence>
<evidence type="ECO:0000256" key="7">
    <source>
        <dbReference type="ARBA" id="ARBA00022840"/>
    </source>
</evidence>
<reference evidence="10" key="1">
    <citation type="submission" date="2020-11" db="EMBL/GenBank/DDBJ databases">
        <title>Nocardia NEAU-351.nov., a novel actinomycete isolated from the cow dung.</title>
        <authorList>
            <person name="Zhang X."/>
        </authorList>
    </citation>
    <scope>NUCLEOTIDE SEQUENCE</scope>
    <source>
        <strain evidence="10">NEAU-351</strain>
    </source>
</reference>
<keyword evidence="8" id="KW-0289">Folate biosynthesis</keyword>
<comment type="caution">
    <text evidence="10">The sequence shown here is derived from an EMBL/GenBank/DDBJ whole genome shotgun (WGS) entry which is preliminary data.</text>
</comment>
<dbReference type="GO" id="GO:0046656">
    <property type="term" value="P:folic acid biosynthetic process"/>
    <property type="evidence" value="ECO:0007669"/>
    <property type="project" value="UniProtKB-KW"/>
</dbReference>
<proteinExistence type="predicted"/>
<dbReference type="InterPro" id="IPR035907">
    <property type="entry name" value="Hppk_sf"/>
</dbReference>
<protein>
    <recommendedName>
        <fullName evidence="3">2-amino-4-hydroxy-6-hydroxymethyldihydropteridine diphosphokinase</fullName>
        <ecNumber evidence="3">2.7.6.3</ecNumber>
    </recommendedName>
</protein>
<evidence type="ECO:0000256" key="4">
    <source>
        <dbReference type="ARBA" id="ARBA00022679"/>
    </source>
</evidence>
<organism evidence="10 11">
    <name type="scientific">Nocardia bovistercoris</name>
    <dbReference type="NCBI Taxonomy" id="2785916"/>
    <lineage>
        <taxon>Bacteria</taxon>
        <taxon>Bacillati</taxon>
        <taxon>Actinomycetota</taxon>
        <taxon>Actinomycetes</taxon>
        <taxon>Mycobacteriales</taxon>
        <taxon>Nocardiaceae</taxon>
        <taxon>Nocardia</taxon>
    </lineage>
</organism>
<dbReference type="AlphaFoldDB" id="A0A931IJ58"/>
<feature type="domain" description="7,8-dihydro-6-hydroxymethylpterin-pyrophosphokinase" evidence="9">
    <location>
        <begin position="85"/>
        <end position="96"/>
    </location>
</feature>
<keyword evidence="6" id="KW-0418">Kinase</keyword>
<dbReference type="SUPFAM" id="SSF55083">
    <property type="entry name" value="6-hydroxymethyl-7,8-dihydropterin pyrophosphokinase, HPPK"/>
    <property type="match status" value="1"/>
</dbReference>
<dbReference type="PANTHER" id="PTHR43071">
    <property type="entry name" value="2-AMINO-4-HYDROXY-6-HYDROXYMETHYLDIHYDROPTERIDINE PYROPHOSPHOKINASE"/>
    <property type="match status" value="1"/>
</dbReference>
<dbReference type="CDD" id="cd00483">
    <property type="entry name" value="HPPK"/>
    <property type="match status" value="1"/>
</dbReference>
<dbReference type="EC" id="2.7.6.3" evidence="3"/>
<evidence type="ECO:0000256" key="5">
    <source>
        <dbReference type="ARBA" id="ARBA00022741"/>
    </source>
</evidence>